<feature type="domain" description="PrcB C-terminal" evidence="1">
    <location>
        <begin position="88"/>
        <end position="144"/>
    </location>
</feature>
<organism evidence="2 3">
    <name type="scientific">Candidatus Thiodiazotropha endolucinida</name>
    <dbReference type="NCBI Taxonomy" id="1655433"/>
    <lineage>
        <taxon>Bacteria</taxon>
        <taxon>Pseudomonadati</taxon>
        <taxon>Pseudomonadota</taxon>
        <taxon>Gammaproteobacteria</taxon>
        <taxon>Chromatiales</taxon>
        <taxon>Sedimenticolaceae</taxon>
        <taxon>Candidatus Thiodiazotropha</taxon>
    </lineage>
</organism>
<dbReference type="OrthoDB" id="7063364at2"/>
<reference evidence="2 3" key="1">
    <citation type="submission" date="2016-06" db="EMBL/GenBank/DDBJ databases">
        <title>Genome sequence of endosymbiont of Candidatus Endolucinida thiodiazotropha.</title>
        <authorList>
            <person name="Poehlein A."/>
            <person name="Koenig S."/>
            <person name="Heiden S.E."/>
            <person name="Thuermer A."/>
            <person name="Voget S."/>
            <person name="Daniel R."/>
            <person name="Markert S."/>
            <person name="Gros O."/>
            <person name="Schweder T."/>
        </authorList>
    </citation>
    <scope>NUCLEOTIDE SEQUENCE [LARGE SCALE GENOMIC DNA]</scope>
    <source>
        <strain evidence="2 3">COS</strain>
    </source>
</reference>
<evidence type="ECO:0000313" key="2">
    <source>
        <dbReference type="EMBL" id="ODJ86857.1"/>
    </source>
</evidence>
<name>A0A7Z0VJN6_9GAMM</name>
<proteinExistence type="predicted"/>
<sequence>MLRYMMQYDWKRLIGLGLILLVSSGCNTMASSSVSVLKQGYVCSVNQPAGLQLVSDAVAKQADSTRIGVDTPQKDADTSLDPEQFWIVRVNMGQQPSGGYALRLISDQLEISSDTARVALEWLQPKPGSVQIQALTYPCLYLKIARGNYSRLEIVDQEGVVRHHLSLN</sequence>
<dbReference type="Pfam" id="PF14343">
    <property type="entry name" value="PrcB_C"/>
    <property type="match status" value="1"/>
</dbReference>
<evidence type="ECO:0000313" key="3">
    <source>
        <dbReference type="Proteomes" id="UP000094769"/>
    </source>
</evidence>
<comment type="caution">
    <text evidence="2">The sequence shown here is derived from an EMBL/GenBank/DDBJ whole genome shotgun (WGS) entry which is preliminary data.</text>
</comment>
<protein>
    <recommendedName>
        <fullName evidence="1">PrcB C-terminal domain-containing protein</fullName>
    </recommendedName>
</protein>
<dbReference type="RefSeq" id="WP_069126612.1">
    <property type="nucleotide sequence ID" value="NZ_MARB01000017.1"/>
</dbReference>
<dbReference type="Proteomes" id="UP000094769">
    <property type="component" value="Unassembled WGS sequence"/>
</dbReference>
<dbReference type="AlphaFoldDB" id="A0A7Z0VJN6"/>
<dbReference type="EMBL" id="MARB01000017">
    <property type="protein sequence ID" value="ODJ86857.1"/>
    <property type="molecule type" value="Genomic_DNA"/>
</dbReference>
<gene>
    <name evidence="2" type="ORF">CODIS_30020</name>
</gene>
<dbReference type="PROSITE" id="PS51257">
    <property type="entry name" value="PROKAR_LIPOPROTEIN"/>
    <property type="match status" value="1"/>
</dbReference>
<accession>A0A7Z0VJN6</accession>
<dbReference type="InterPro" id="IPR025748">
    <property type="entry name" value="PrcB_C_dom"/>
</dbReference>
<evidence type="ECO:0000259" key="1">
    <source>
        <dbReference type="Pfam" id="PF14343"/>
    </source>
</evidence>
<keyword evidence="3" id="KW-1185">Reference proteome</keyword>